<feature type="domain" description="RRM" evidence="2">
    <location>
        <begin position="46"/>
        <end position="142"/>
    </location>
</feature>
<dbReference type="PANTHER" id="PTHR12271:SF127">
    <property type="entry name" value="SPECKLE TARGETED PIP5K1A-REGULATED POLY(A) POLYMERASE"/>
    <property type="match status" value="1"/>
</dbReference>
<proteinExistence type="predicted"/>
<protein>
    <submittedName>
        <fullName evidence="4">RRM domain-containing protein</fullName>
    </submittedName>
</protein>
<dbReference type="SMART" id="SM00360">
    <property type="entry name" value="RRM"/>
    <property type="match status" value="1"/>
</dbReference>
<dbReference type="Gene3D" id="3.30.460.10">
    <property type="entry name" value="Beta Polymerase, domain 2"/>
    <property type="match status" value="1"/>
</dbReference>
<dbReference type="GO" id="GO:1990817">
    <property type="term" value="F:poly(A) RNA polymerase activity"/>
    <property type="evidence" value="ECO:0007669"/>
    <property type="project" value="TreeGrafter"/>
</dbReference>
<keyword evidence="1" id="KW-0694">RNA-binding</keyword>
<evidence type="ECO:0000256" key="1">
    <source>
        <dbReference type="PROSITE-ProRule" id="PRU00176"/>
    </source>
</evidence>
<dbReference type="SUPFAM" id="SSF81301">
    <property type="entry name" value="Nucleotidyltransferase"/>
    <property type="match status" value="1"/>
</dbReference>
<dbReference type="InterPro" id="IPR054708">
    <property type="entry name" value="MTPAP-like_central"/>
</dbReference>
<evidence type="ECO:0000259" key="2">
    <source>
        <dbReference type="PROSITE" id="PS50102"/>
    </source>
</evidence>
<organism evidence="3 4">
    <name type="scientific">Syphacia muris</name>
    <dbReference type="NCBI Taxonomy" id="451379"/>
    <lineage>
        <taxon>Eukaryota</taxon>
        <taxon>Metazoa</taxon>
        <taxon>Ecdysozoa</taxon>
        <taxon>Nematoda</taxon>
        <taxon>Chromadorea</taxon>
        <taxon>Rhabditida</taxon>
        <taxon>Spirurina</taxon>
        <taxon>Oxyuridomorpha</taxon>
        <taxon>Oxyuroidea</taxon>
        <taxon>Oxyuridae</taxon>
        <taxon>Syphacia</taxon>
    </lineage>
</organism>
<dbReference type="SUPFAM" id="SSF54928">
    <property type="entry name" value="RNA-binding domain, RBD"/>
    <property type="match status" value="1"/>
</dbReference>
<sequence>MESKSVRCDLCGVELPSASLLPVHNEGKKHQRKLEKRNMLEAISERSVYVCGVPKQTFVGWEQIENVFSQFGLVDKIRIDITKGTYAIIEFEEKASADRALSAGTIKIGEHTAVIKKRKVDFDQYNQHKYEQKIVSIKYVAEEISKVNRSFNQEIDCLTKLFYLNEEQIAERLMYAKELTVALRNYFTDEAHVYIFGSTATSVGTKDSDIDATILFGEESLEVRCNPTILDRNKYTLMTCSADTLKNHKIRPTELCRLTSADRIRFMSKVLSDAKRCQLAPISNLFLILDARCPLLRFTYKRNCIIDLTVDNRLGIAKTSWISELIKADSSSTLRRFLIAVRFWAVYHNLMGKKSDEVVFAANTNGHLNAYILNILSICFFQYKQLIPPLQRGLTPITVKKWDIDFTVQKADFQDLQLSTLIKEFFVWFILQKIKDHVFCPRLGTILTLNEFCEVFPSLSDNQFKISRLNIQDPIELVHNISQLLSEKDIASIRKKMVFSLSSLKQKPHSYSSLLFFAERHNTPSDCDFEISLSLKPDDSINYFDKVRDVLTEVLCFEEIVEPELKRSRMTNESFHTVTFEINSPVWLGRRRIKRSVFKQNQTLNTWELEKLVSKTIKSEMPTSGPIKVLLRLTVHQKSDSLLLSFERLSDDDLQFHDIVHFLSQFFPNFFSRG</sequence>
<dbReference type="SUPFAM" id="SSF81631">
    <property type="entry name" value="PAP/OAS1 substrate-binding domain"/>
    <property type="match status" value="1"/>
</dbReference>
<dbReference type="STRING" id="451379.A0A0N5APJ1"/>
<name>A0A0N5APJ1_9BILA</name>
<dbReference type="InterPro" id="IPR035979">
    <property type="entry name" value="RBD_domain_sf"/>
</dbReference>
<dbReference type="PROSITE" id="PS50102">
    <property type="entry name" value="RRM"/>
    <property type="match status" value="1"/>
</dbReference>
<keyword evidence="3" id="KW-1185">Reference proteome</keyword>
<dbReference type="CDD" id="cd05402">
    <property type="entry name" value="NT_PAP_TUTase"/>
    <property type="match status" value="1"/>
</dbReference>
<dbReference type="WBParaSite" id="SMUV_0000656901-mRNA-1">
    <property type="protein sequence ID" value="SMUV_0000656901-mRNA-1"/>
    <property type="gene ID" value="SMUV_0000656901"/>
</dbReference>
<dbReference type="InterPro" id="IPR012677">
    <property type="entry name" value="Nucleotide-bd_a/b_plait_sf"/>
</dbReference>
<dbReference type="Gene3D" id="3.30.70.330">
    <property type="match status" value="1"/>
</dbReference>
<dbReference type="Proteomes" id="UP000046393">
    <property type="component" value="Unplaced"/>
</dbReference>
<dbReference type="SUPFAM" id="SSF57667">
    <property type="entry name" value="beta-beta-alpha zinc fingers"/>
    <property type="match status" value="1"/>
</dbReference>
<dbReference type="InterPro" id="IPR000504">
    <property type="entry name" value="RRM_dom"/>
</dbReference>
<dbReference type="GO" id="GO:0003723">
    <property type="term" value="F:RNA binding"/>
    <property type="evidence" value="ECO:0007669"/>
    <property type="project" value="UniProtKB-UniRule"/>
</dbReference>
<dbReference type="Gene3D" id="1.10.1410.10">
    <property type="match status" value="1"/>
</dbReference>
<evidence type="ECO:0000313" key="3">
    <source>
        <dbReference type="Proteomes" id="UP000046393"/>
    </source>
</evidence>
<dbReference type="InterPro" id="IPR013087">
    <property type="entry name" value="Znf_C2H2_type"/>
</dbReference>
<dbReference type="Gene3D" id="3.30.160.60">
    <property type="entry name" value="Classic Zinc Finger"/>
    <property type="match status" value="1"/>
</dbReference>
<dbReference type="PANTHER" id="PTHR12271">
    <property type="entry name" value="POLY A POLYMERASE CID PAP -RELATED"/>
    <property type="match status" value="1"/>
</dbReference>
<dbReference type="Pfam" id="PF00076">
    <property type="entry name" value="RRM_1"/>
    <property type="match status" value="1"/>
</dbReference>
<dbReference type="Pfam" id="PF22600">
    <property type="entry name" value="MTPAP-like_central"/>
    <property type="match status" value="1"/>
</dbReference>
<dbReference type="InterPro" id="IPR043519">
    <property type="entry name" value="NT_sf"/>
</dbReference>
<dbReference type="GO" id="GO:0031123">
    <property type="term" value="P:RNA 3'-end processing"/>
    <property type="evidence" value="ECO:0007669"/>
    <property type="project" value="TreeGrafter"/>
</dbReference>
<reference evidence="4" key="1">
    <citation type="submission" date="2017-02" db="UniProtKB">
        <authorList>
            <consortium name="WormBaseParasite"/>
        </authorList>
    </citation>
    <scope>IDENTIFICATION</scope>
</reference>
<accession>A0A0N5APJ1</accession>
<dbReference type="PROSITE" id="PS00028">
    <property type="entry name" value="ZINC_FINGER_C2H2_1"/>
    <property type="match status" value="1"/>
</dbReference>
<dbReference type="AlphaFoldDB" id="A0A0N5APJ1"/>
<dbReference type="InterPro" id="IPR036236">
    <property type="entry name" value="Znf_C2H2_sf"/>
</dbReference>
<evidence type="ECO:0000313" key="4">
    <source>
        <dbReference type="WBParaSite" id="SMUV_0000656901-mRNA-1"/>
    </source>
</evidence>